<feature type="domain" description="Bacteriophage CI repressor N-terminal" evidence="1">
    <location>
        <begin position="41"/>
        <end position="76"/>
    </location>
</feature>
<comment type="caution">
    <text evidence="2">The sequence shown here is derived from an EMBL/GenBank/DDBJ whole genome shotgun (WGS) entry which is preliminary data.</text>
</comment>
<accession>A0A327WXH2</accession>
<dbReference type="InterPro" id="IPR010982">
    <property type="entry name" value="Lambda_DNA-bd_dom_sf"/>
</dbReference>
<dbReference type="RefSeq" id="WP_111569509.1">
    <property type="nucleotide sequence ID" value="NZ_PIPK01000007.1"/>
</dbReference>
<dbReference type="AlphaFoldDB" id="A0A327WXH2"/>
<gene>
    <name evidence="2" type="ORF">B0I24_10759</name>
    <name evidence="3" type="ORF">CWE07_08985</name>
</gene>
<evidence type="ECO:0000313" key="2">
    <source>
        <dbReference type="EMBL" id="RAJ96849.1"/>
    </source>
</evidence>
<dbReference type="Pfam" id="PF07022">
    <property type="entry name" value="Phage_CI_repr"/>
    <property type="match status" value="1"/>
</dbReference>
<evidence type="ECO:0000313" key="3">
    <source>
        <dbReference type="EMBL" id="RUO24211.1"/>
    </source>
</evidence>
<dbReference type="Gene3D" id="1.10.260.40">
    <property type="entry name" value="lambda repressor-like DNA-binding domains"/>
    <property type="match status" value="1"/>
</dbReference>
<name>A0A327WXH2_9GAMM</name>
<dbReference type="GO" id="GO:0003677">
    <property type="term" value="F:DNA binding"/>
    <property type="evidence" value="ECO:0007669"/>
    <property type="project" value="InterPro"/>
</dbReference>
<proteinExistence type="predicted"/>
<dbReference type="EMBL" id="QLMD01000007">
    <property type="protein sequence ID" value="RAJ96849.1"/>
    <property type="molecule type" value="Genomic_DNA"/>
</dbReference>
<dbReference type="GO" id="GO:0045892">
    <property type="term" value="P:negative regulation of DNA-templated transcription"/>
    <property type="evidence" value="ECO:0007669"/>
    <property type="project" value="InterPro"/>
</dbReference>
<reference evidence="3 5" key="1">
    <citation type="journal article" date="2018" name="Front. Microbiol.">
        <title>Genome-Based Analysis Reveals the Taxonomy and Diversity of the Family Idiomarinaceae.</title>
        <authorList>
            <person name="Liu Y."/>
            <person name="Lai Q."/>
            <person name="Shao Z."/>
        </authorList>
    </citation>
    <scope>NUCLEOTIDE SEQUENCE [LARGE SCALE GENOMIC DNA]</scope>
    <source>
        <strain evidence="3 5">CF12-14</strain>
    </source>
</reference>
<protein>
    <submittedName>
        <fullName evidence="2">Bacteriophage CI repressor-like protein</fullName>
    </submittedName>
</protein>
<evidence type="ECO:0000313" key="4">
    <source>
        <dbReference type="Proteomes" id="UP000249203"/>
    </source>
</evidence>
<organism evidence="2 4">
    <name type="scientific">Aliidiomarina maris</name>
    <dbReference type="NCBI Taxonomy" id="531312"/>
    <lineage>
        <taxon>Bacteria</taxon>
        <taxon>Pseudomonadati</taxon>
        <taxon>Pseudomonadota</taxon>
        <taxon>Gammaproteobacteria</taxon>
        <taxon>Alteromonadales</taxon>
        <taxon>Idiomarinaceae</taxon>
        <taxon>Aliidiomarina</taxon>
    </lineage>
</organism>
<dbReference type="EMBL" id="PIPK01000007">
    <property type="protein sequence ID" value="RUO24211.1"/>
    <property type="molecule type" value="Genomic_DNA"/>
</dbReference>
<dbReference type="InterPro" id="IPR010744">
    <property type="entry name" value="Phage_CI_N"/>
</dbReference>
<dbReference type="Proteomes" id="UP000249203">
    <property type="component" value="Unassembled WGS sequence"/>
</dbReference>
<dbReference type="Proteomes" id="UP000287865">
    <property type="component" value="Unassembled WGS sequence"/>
</dbReference>
<keyword evidence="5" id="KW-1185">Reference proteome</keyword>
<reference evidence="2 4" key="2">
    <citation type="submission" date="2018-06" db="EMBL/GenBank/DDBJ databases">
        <title>Genomic Encyclopedia of Type Strains, Phase III (KMG-III): the genomes of soil and plant-associated and newly described type strains.</title>
        <authorList>
            <person name="Whitman W."/>
        </authorList>
    </citation>
    <scope>NUCLEOTIDE SEQUENCE [LARGE SCALE GENOMIC DNA]</scope>
    <source>
        <strain evidence="2 4">CGMCC 1.15366</strain>
    </source>
</reference>
<evidence type="ECO:0000313" key="5">
    <source>
        <dbReference type="Proteomes" id="UP000287865"/>
    </source>
</evidence>
<sequence length="176" mass="19869">MTNKTQAPVKSKPAEASLAEYMEKLGRISGEKKTAGILRWMGVSSSSYSNWVRRGTIPYKTLVNVLLERNISLNWFFAPYSRLQVPVITSEQTQEKAQTYRGQLQQAKENSAGFMQAYADCESLLQRYGVAQTTANMQILLDMHLRVNEGVVNREDVLEHLAQTLLNIQNGQAQSR</sequence>
<evidence type="ECO:0000259" key="1">
    <source>
        <dbReference type="Pfam" id="PF07022"/>
    </source>
</evidence>
<dbReference type="OrthoDB" id="6401311at2"/>